<dbReference type="GO" id="GO:0007165">
    <property type="term" value="P:signal transduction"/>
    <property type="evidence" value="ECO:0007669"/>
    <property type="project" value="TreeGrafter"/>
</dbReference>
<protein>
    <recommendedName>
        <fullName evidence="1">Protein kinase domain-containing protein</fullName>
    </recommendedName>
</protein>
<evidence type="ECO:0000313" key="3">
    <source>
        <dbReference type="Proteomes" id="UP000239757"/>
    </source>
</evidence>
<evidence type="ECO:0000313" key="2">
    <source>
        <dbReference type="EMBL" id="PPR92815.1"/>
    </source>
</evidence>
<dbReference type="OrthoDB" id="25592at2759"/>
<dbReference type="SUPFAM" id="SSF56112">
    <property type="entry name" value="Protein kinase-like (PK-like)"/>
    <property type="match status" value="1"/>
</dbReference>
<feature type="domain" description="Protein kinase" evidence="1">
    <location>
        <begin position="1"/>
        <end position="127"/>
    </location>
</feature>
<sequence length="127" mass="14088">MKSKTLLSNISATPEIVAAVDTVADPSRGGGAIPCRHTYSDIKRTRGNSNTVPFSRGIPWLSCALDIWLLGCIVLEIITGRFPWDTYDPNDLRDKLLRGESPNIPKDVLKLGKSFSRECFTIDPNKR</sequence>
<dbReference type="InterPro" id="IPR052751">
    <property type="entry name" value="Plant_MAPKKK"/>
</dbReference>
<dbReference type="PROSITE" id="PS50011">
    <property type="entry name" value="PROTEIN_KINASE_DOM"/>
    <property type="match status" value="1"/>
</dbReference>
<dbReference type="InterPro" id="IPR011009">
    <property type="entry name" value="Kinase-like_dom_sf"/>
</dbReference>
<gene>
    <name evidence="2" type="ORF">GOBAR_AA27855</name>
</gene>
<reference evidence="2 3" key="1">
    <citation type="submission" date="2015-01" db="EMBL/GenBank/DDBJ databases">
        <title>Genome of allotetraploid Gossypium barbadense reveals genomic plasticity and fiber elongation in cotton evolution.</title>
        <authorList>
            <person name="Chen X."/>
            <person name="Liu X."/>
            <person name="Zhao B."/>
            <person name="Zheng H."/>
            <person name="Hu Y."/>
            <person name="Lu G."/>
            <person name="Yang C."/>
            <person name="Chen J."/>
            <person name="Shan C."/>
            <person name="Zhang L."/>
            <person name="Zhou Y."/>
            <person name="Wang L."/>
            <person name="Guo W."/>
            <person name="Bai Y."/>
            <person name="Ruan J."/>
            <person name="Shangguan X."/>
            <person name="Mao Y."/>
            <person name="Jiang J."/>
            <person name="Zhu Y."/>
            <person name="Lei J."/>
            <person name="Kang H."/>
            <person name="Chen S."/>
            <person name="He X."/>
            <person name="Wang R."/>
            <person name="Wang Y."/>
            <person name="Chen J."/>
            <person name="Wang L."/>
            <person name="Yu S."/>
            <person name="Wang B."/>
            <person name="Wei J."/>
            <person name="Song S."/>
            <person name="Lu X."/>
            <person name="Gao Z."/>
            <person name="Gu W."/>
            <person name="Deng X."/>
            <person name="Ma D."/>
            <person name="Wang S."/>
            <person name="Liang W."/>
            <person name="Fang L."/>
            <person name="Cai C."/>
            <person name="Zhu X."/>
            <person name="Zhou B."/>
            <person name="Zhang Y."/>
            <person name="Chen Z."/>
            <person name="Xu S."/>
            <person name="Zhu R."/>
            <person name="Wang S."/>
            <person name="Zhang T."/>
            <person name="Zhao G."/>
        </authorList>
    </citation>
    <scope>NUCLEOTIDE SEQUENCE [LARGE SCALE GENOMIC DNA]</scope>
    <source>
        <strain evidence="3">cv. Xinhai21</strain>
        <tissue evidence="2">Leaf</tissue>
    </source>
</reference>
<dbReference type="PANTHER" id="PTHR48011">
    <property type="entry name" value="CCR4-NOT TRANSCRIPTIONAL COMPLEX SUBUNIT CAF120-RELATED"/>
    <property type="match status" value="1"/>
</dbReference>
<dbReference type="InterPro" id="IPR000719">
    <property type="entry name" value="Prot_kinase_dom"/>
</dbReference>
<dbReference type="GO" id="GO:0004672">
    <property type="term" value="F:protein kinase activity"/>
    <property type="evidence" value="ECO:0007669"/>
    <property type="project" value="InterPro"/>
</dbReference>
<dbReference type="PANTHER" id="PTHR48011:SF51">
    <property type="entry name" value="PROTEIN KINASE SUPERFAMILY PROTEIN"/>
    <property type="match status" value="1"/>
</dbReference>
<dbReference type="AlphaFoldDB" id="A0A2P5WNZ9"/>
<dbReference type="Proteomes" id="UP000239757">
    <property type="component" value="Unassembled WGS sequence"/>
</dbReference>
<dbReference type="EMBL" id="KZ666940">
    <property type="protein sequence ID" value="PPR92815.1"/>
    <property type="molecule type" value="Genomic_DNA"/>
</dbReference>
<dbReference type="Gene3D" id="1.10.510.10">
    <property type="entry name" value="Transferase(Phosphotransferase) domain 1"/>
    <property type="match status" value="1"/>
</dbReference>
<evidence type="ECO:0000259" key="1">
    <source>
        <dbReference type="PROSITE" id="PS50011"/>
    </source>
</evidence>
<proteinExistence type="predicted"/>
<dbReference type="GO" id="GO:0005524">
    <property type="term" value="F:ATP binding"/>
    <property type="evidence" value="ECO:0007669"/>
    <property type="project" value="InterPro"/>
</dbReference>
<name>A0A2P5WNZ9_GOSBA</name>
<accession>A0A2P5WNZ9</accession>
<organism evidence="2 3">
    <name type="scientific">Gossypium barbadense</name>
    <name type="common">Sea Island cotton</name>
    <name type="synonym">Hibiscus barbadensis</name>
    <dbReference type="NCBI Taxonomy" id="3634"/>
    <lineage>
        <taxon>Eukaryota</taxon>
        <taxon>Viridiplantae</taxon>
        <taxon>Streptophyta</taxon>
        <taxon>Embryophyta</taxon>
        <taxon>Tracheophyta</taxon>
        <taxon>Spermatophyta</taxon>
        <taxon>Magnoliopsida</taxon>
        <taxon>eudicotyledons</taxon>
        <taxon>Gunneridae</taxon>
        <taxon>Pentapetalae</taxon>
        <taxon>rosids</taxon>
        <taxon>malvids</taxon>
        <taxon>Malvales</taxon>
        <taxon>Malvaceae</taxon>
        <taxon>Malvoideae</taxon>
        <taxon>Gossypium</taxon>
    </lineage>
</organism>